<evidence type="ECO:0000256" key="1">
    <source>
        <dbReference type="SAM" id="MobiDB-lite"/>
    </source>
</evidence>
<sequence length="490" mass="54644">MRKRASITVFSALAFALVASFLMALLEAGRVYQIQTYADMKSTLALESVCAEYQPVLWEEFHLLGLDGAYGGDTFSMDHVTAVLRERLDRNLDVDGAGGSILQVSLAGAEPVAYRLMTDQEGSVFLHCVAAYMKQNMAMETIRALQERYGEHEQVEQSGQGEESIEDARTAIEEAKSERREQAESDGTEAVIPELPPEQENPLEVVHAIKQNALLGMTLGDLGAVSTRQTDLGDSIERRQKQTGNMEMQVSDWYDRILALEYMDQYFGDYLGESEDHALAYELEYVLAGKGSDKENLESVIKRLLFVREAANITHILGDGDKRAKTLGMAEALAGFTGNPAVVRLVQTGVIAAWAYVESILDIRALLAGDKIALIKTETQWTAQFGSLAAAFEDGKKAKNCENGVSYQGYLKGFLYTVSSERLAYRMMDVMERTVRLHPMYADCRMDHVLCGISYRMDYEWQPLFSGLMVHTGRDLSGLCYQTQRTFSYD</sequence>
<dbReference type="InterPro" id="IPR043756">
    <property type="entry name" value="DUF5702"/>
</dbReference>
<protein>
    <submittedName>
        <fullName evidence="2">Uncharacterized protein</fullName>
    </submittedName>
</protein>
<dbReference type="EMBL" id="QRVL01000012">
    <property type="protein sequence ID" value="RGS38378.1"/>
    <property type="molecule type" value="Genomic_DNA"/>
</dbReference>
<organism evidence="2 3">
    <name type="scientific">Roseburia hominis</name>
    <dbReference type="NCBI Taxonomy" id="301301"/>
    <lineage>
        <taxon>Bacteria</taxon>
        <taxon>Bacillati</taxon>
        <taxon>Bacillota</taxon>
        <taxon>Clostridia</taxon>
        <taxon>Lachnospirales</taxon>
        <taxon>Lachnospiraceae</taxon>
        <taxon>Roseburia</taxon>
    </lineage>
</organism>
<feature type="region of interest" description="Disordered" evidence="1">
    <location>
        <begin position="175"/>
        <end position="198"/>
    </location>
</feature>
<evidence type="ECO:0000313" key="2">
    <source>
        <dbReference type="EMBL" id="RGS38378.1"/>
    </source>
</evidence>
<dbReference type="AlphaFoldDB" id="A0A395V4S5"/>
<comment type="caution">
    <text evidence="2">The sequence shown here is derived from an EMBL/GenBank/DDBJ whole genome shotgun (WGS) entry which is preliminary data.</text>
</comment>
<dbReference type="Pfam" id="PF18960">
    <property type="entry name" value="DUF5702"/>
    <property type="match status" value="1"/>
</dbReference>
<gene>
    <name evidence="2" type="ORF">DWX93_12690</name>
</gene>
<evidence type="ECO:0000313" key="3">
    <source>
        <dbReference type="Proteomes" id="UP000266172"/>
    </source>
</evidence>
<proteinExistence type="predicted"/>
<dbReference type="Proteomes" id="UP000266172">
    <property type="component" value="Unassembled WGS sequence"/>
</dbReference>
<dbReference type="RefSeq" id="WP_118097878.1">
    <property type="nucleotide sequence ID" value="NZ_QRVL01000012.1"/>
</dbReference>
<name>A0A395V4S5_9FIRM</name>
<accession>A0A395V4S5</accession>
<reference evidence="2 3" key="1">
    <citation type="submission" date="2018-08" db="EMBL/GenBank/DDBJ databases">
        <title>A genome reference for cultivated species of the human gut microbiota.</title>
        <authorList>
            <person name="Zou Y."/>
            <person name="Xue W."/>
            <person name="Luo G."/>
        </authorList>
    </citation>
    <scope>NUCLEOTIDE SEQUENCE [LARGE SCALE GENOMIC DNA]</scope>
    <source>
        <strain evidence="2 3">AF22-12AC</strain>
    </source>
</reference>